<keyword evidence="2" id="KW-0472">Membrane</keyword>
<evidence type="ECO:0000256" key="1">
    <source>
        <dbReference type="SAM" id="MobiDB-lite"/>
    </source>
</evidence>
<keyword evidence="2" id="KW-1133">Transmembrane helix</keyword>
<dbReference type="EMBL" id="GL996514">
    <property type="protein sequence ID" value="EGV65421.1"/>
    <property type="molecule type" value="Genomic_DNA"/>
</dbReference>
<feature type="transmembrane region" description="Helical" evidence="2">
    <location>
        <begin position="223"/>
        <end position="247"/>
    </location>
</feature>
<evidence type="ECO:0000313" key="3">
    <source>
        <dbReference type="EMBL" id="EGV65421.1"/>
    </source>
</evidence>
<dbReference type="InterPro" id="IPR039765">
    <property type="entry name" value="Yip5/YIPF1/YIPF2"/>
</dbReference>
<feature type="compositionally biased region" description="Polar residues" evidence="1">
    <location>
        <begin position="1"/>
        <end position="17"/>
    </location>
</feature>
<feature type="transmembrane region" description="Helical" evidence="2">
    <location>
        <begin position="146"/>
        <end position="169"/>
    </location>
</feature>
<feature type="transmembrane region" description="Helical" evidence="2">
    <location>
        <begin position="189"/>
        <end position="211"/>
    </location>
</feature>
<dbReference type="eggNOG" id="KOG3114">
    <property type="taxonomic scope" value="Eukaryota"/>
</dbReference>
<dbReference type="EMBL" id="GL996514">
    <property type="protein sequence ID" value="EGV65422.1"/>
    <property type="molecule type" value="Genomic_DNA"/>
</dbReference>
<dbReference type="Proteomes" id="UP000000707">
    <property type="component" value="Unassembled WGS sequence"/>
</dbReference>
<dbReference type="GO" id="GO:0005794">
    <property type="term" value="C:Golgi apparatus"/>
    <property type="evidence" value="ECO:0007669"/>
    <property type="project" value="InterPro"/>
</dbReference>
<dbReference type="GeneID" id="18248729"/>
<dbReference type="KEGG" id="cten:18248729"/>
<dbReference type="GO" id="GO:0016192">
    <property type="term" value="P:vesicle-mediated transport"/>
    <property type="evidence" value="ECO:0007669"/>
    <property type="project" value="InterPro"/>
</dbReference>
<name>G3B0L3_CANTC</name>
<feature type="region of interest" description="Disordered" evidence="1">
    <location>
        <begin position="1"/>
        <end position="43"/>
    </location>
</feature>
<keyword evidence="2" id="KW-0812">Transmembrane</keyword>
<evidence type="ECO:0000313" key="5">
    <source>
        <dbReference type="Proteomes" id="UP000000707"/>
    </source>
</evidence>
<sequence length="293" mass="33395">MSNGYTNLSGTDPNTSWDDQDLIETDDPITLPTQGQGGAPPAERVIQPQIPIDSTKSHMFQINFYRRYFDLNTEDFLVKIKQALNPINKSSSPVQNESEDEVTELYGFFWITGTLIFLMFVSSTGSNMLSHFLHSSKEKVKYEYDFDLLTLSIFLFYGYNLLVPFALYAVTSWFLHFPVRLSLTKLISIYGYTNILWVPITVVNLLIVLLVSNEKHHTILNILEWIIVLLSGCVTGLSNLSKISPVLERNTLQLYDNDLEKSRRLHIVLIGLLAFSHLLFTVVLEISFFGVLV</sequence>
<dbReference type="OrthoDB" id="10256463at2759"/>
<evidence type="ECO:0000313" key="4">
    <source>
        <dbReference type="EMBL" id="EGV65422.1"/>
    </source>
</evidence>
<dbReference type="GO" id="GO:0031267">
    <property type="term" value="F:small GTPase binding"/>
    <property type="evidence" value="ECO:0007669"/>
    <property type="project" value="InterPro"/>
</dbReference>
<accession>G3B0L3</accession>
<reference evidence="3 5" key="1">
    <citation type="journal article" date="2011" name="Proc. Natl. Acad. Sci. U.S.A.">
        <title>Comparative genomics of xylose-fermenting fungi for enhanced biofuel production.</title>
        <authorList>
            <person name="Wohlbach D.J."/>
            <person name="Kuo A."/>
            <person name="Sato T.K."/>
            <person name="Potts K.M."/>
            <person name="Salamov A.A."/>
            <person name="LaButti K.M."/>
            <person name="Sun H."/>
            <person name="Clum A."/>
            <person name="Pangilinan J.L."/>
            <person name="Lindquist E.A."/>
            <person name="Lucas S."/>
            <person name="Lapidus A."/>
            <person name="Jin M."/>
            <person name="Gunawan C."/>
            <person name="Balan V."/>
            <person name="Dale B.E."/>
            <person name="Jeffries T.W."/>
            <person name="Zinkel R."/>
            <person name="Barry K.W."/>
            <person name="Grigoriev I.V."/>
            <person name="Gasch A.P."/>
        </authorList>
    </citation>
    <scope>NUCLEOTIDE SEQUENCE [LARGE SCALE GENOMIC DNA]</scope>
    <source>
        <strain evidence="3">ATCC 10573</strain>
        <strain evidence="5">ATCC 10573 / BCRC 21748 / CBS 615 / JCM 9827 / NBRC 10315 / NRRL Y-1498 / VKM Y-70</strain>
    </source>
</reference>
<evidence type="ECO:0000256" key="2">
    <source>
        <dbReference type="SAM" id="Phobius"/>
    </source>
</evidence>
<gene>
    <name evidence="3" type="ORF">CANTEDRAFT_119825</name>
</gene>
<protein>
    <submittedName>
        <fullName evidence="4">Yip1-domain-containing protein</fullName>
    </submittedName>
</protein>
<feature type="transmembrane region" description="Helical" evidence="2">
    <location>
        <begin position="105"/>
        <end position="125"/>
    </location>
</feature>
<dbReference type="PANTHER" id="PTHR12822:SF2">
    <property type="entry name" value="PROTEIN YIPF"/>
    <property type="match status" value="1"/>
</dbReference>
<keyword evidence="5" id="KW-1185">Reference proteome</keyword>
<dbReference type="STRING" id="590646.G3B0L3"/>
<organism evidence="5">
    <name type="scientific">Candida tenuis (strain ATCC 10573 / BCRC 21748 / CBS 615 / JCM 9827 / NBRC 10315 / NRRL Y-1498 / VKM Y-70)</name>
    <name type="common">Yeast</name>
    <name type="synonym">Yamadazyma tenuis</name>
    <dbReference type="NCBI Taxonomy" id="590646"/>
    <lineage>
        <taxon>Eukaryota</taxon>
        <taxon>Fungi</taxon>
        <taxon>Dikarya</taxon>
        <taxon>Ascomycota</taxon>
        <taxon>Saccharomycotina</taxon>
        <taxon>Pichiomycetes</taxon>
        <taxon>Debaryomycetaceae</taxon>
        <taxon>Yamadazyma</taxon>
    </lineage>
</organism>
<feature type="compositionally biased region" description="Acidic residues" evidence="1">
    <location>
        <begin position="18"/>
        <end position="27"/>
    </location>
</feature>
<proteinExistence type="predicted"/>
<feature type="transmembrane region" description="Helical" evidence="2">
    <location>
        <begin position="267"/>
        <end position="292"/>
    </location>
</feature>
<dbReference type="HOGENOM" id="CLU_082766_0_0_1"/>
<dbReference type="AlphaFoldDB" id="G3B0L3"/>
<dbReference type="PANTHER" id="PTHR12822">
    <property type="entry name" value="PROTEIN YIPF"/>
    <property type="match status" value="1"/>
</dbReference>